<feature type="domain" description="NACHT" evidence="1">
    <location>
        <begin position="59"/>
        <end position="255"/>
    </location>
</feature>
<evidence type="ECO:0000259" key="1">
    <source>
        <dbReference type="Pfam" id="PF05729"/>
    </source>
</evidence>
<gene>
    <name evidence="2" type="primary">HaOG208692</name>
    <name evidence="2" type="ORF">B5X24_HaOG208692</name>
</gene>
<protein>
    <recommendedName>
        <fullName evidence="1">NACHT domain-containing protein</fullName>
    </recommendedName>
</protein>
<dbReference type="EMBL" id="KZ150081">
    <property type="protein sequence ID" value="PZC73862.1"/>
    <property type="molecule type" value="Genomic_DNA"/>
</dbReference>
<evidence type="ECO:0000313" key="3">
    <source>
        <dbReference type="Proteomes" id="UP000249218"/>
    </source>
</evidence>
<sequence length="438" mass="50092">MFSRDSTDDDYIVWVKSKGNLNALLQYYTIRRPNFDFDASNCPNPNILPKTLTDIPGNIVIISGEPGLGKSTLLSHLAVHTKEQYTKLWVSKINFHDHIEWFSTWKRDKTNVNLEEALVFVYGAIGLQALEENEQPTSNVLGTSGKRVSINSVNEITMRDVNKTDDVMEVALFNYCYNNNQVALLFDGFDEICPDYANEALQLLSVLKSSRVAHLWVTTRPYVLDQLQCTLSTFAHILLVLSENGRVTCLAKIWSKQLDLDPTTLTEHVSNFYSLVCEVLDDWVALTFTGVPLHIFMIAETLLHRFINYAELDPKRSNVLPISSDDSKRDYKVMNLSTLYETFIDIKFYKVRFGSKKAFVSFKDPDLRRMLDQEHKAFLDHHKQLSAYTLLKGSTIKFSDGEMQNIYNLVEAVRSGEEKSGIIDMIVGDEPKFVHHQH</sequence>
<keyword evidence="3" id="KW-1185">Reference proteome</keyword>
<dbReference type="Pfam" id="PF05729">
    <property type="entry name" value="NACHT"/>
    <property type="match status" value="1"/>
</dbReference>
<proteinExistence type="predicted"/>
<dbReference type="InterPro" id="IPR007111">
    <property type="entry name" value="NACHT_NTPase"/>
</dbReference>
<name>A0A2W1BFL8_HELAM</name>
<dbReference type="AlphaFoldDB" id="A0A2W1BFL8"/>
<organism evidence="2 3">
    <name type="scientific">Helicoverpa armigera</name>
    <name type="common">Cotton bollworm</name>
    <name type="synonym">Heliothis armigera</name>
    <dbReference type="NCBI Taxonomy" id="29058"/>
    <lineage>
        <taxon>Eukaryota</taxon>
        <taxon>Metazoa</taxon>
        <taxon>Ecdysozoa</taxon>
        <taxon>Arthropoda</taxon>
        <taxon>Hexapoda</taxon>
        <taxon>Insecta</taxon>
        <taxon>Pterygota</taxon>
        <taxon>Neoptera</taxon>
        <taxon>Endopterygota</taxon>
        <taxon>Lepidoptera</taxon>
        <taxon>Glossata</taxon>
        <taxon>Ditrysia</taxon>
        <taxon>Noctuoidea</taxon>
        <taxon>Noctuidae</taxon>
        <taxon>Heliothinae</taxon>
        <taxon>Helicoverpa</taxon>
    </lineage>
</organism>
<evidence type="ECO:0000313" key="2">
    <source>
        <dbReference type="EMBL" id="PZC73862.1"/>
    </source>
</evidence>
<dbReference type="PANTHER" id="PTHR46312">
    <property type="entry name" value="NACHT DOMAIN-CONTAINING PROTEIN"/>
    <property type="match status" value="1"/>
</dbReference>
<dbReference type="InterPro" id="IPR027417">
    <property type="entry name" value="P-loop_NTPase"/>
</dbReference>
<accession>A0A2W1BFL8</accession>
<dbReference type="SUPFAM" id="SSF52540">
    <property type="entry name" value="P-loop containing nucleoside triphosphate hydrolases"/>
    <property type="match status" value="1"/>
</dbReference>
<dbReference type="PANTHER" id="PTHR46312:SF2">
    <property type="entry name" value="NUCLEOTIDE-BINDING OLIGOMERIZATION DOMAIN-CONTAINING PROTEIN 2-LIKE"/>
    <property type="match status" value="1"/>
</dbReference>
<dbReference type="Gene3D" id="3.40.50.300">
    <property type="entry name" value="P-loop containing nucleotide triphosphate hydrolases"/>
    <property type="match status" value="1"/>
</dbReference>
<dbReference type="Proteomes" id="UP000249218">
    <property type="component" value="Unassembled WGS sequence"/>
</dbReference>
<reference evidence="2 3" key="1">
    <citation type="journal article" date="2017" name="BMC Biol.">
        <title>Genomic innovations, transcriptional plasticity and gene loss underlying the evolution and divergence of two highly polyphagous and invasive Helicoverpa pest species.</title>
        <authorList>
            <person name="Pearce S.L."/>
            <person name="Clarke D.F."/>
            <person name="East P.D."/>
            <person name="Elfekih S."/>
            <person name="Gordon K.H."/>
            <person name="Jermiin L.S."/>
            <person name="McGaughran A."/>
            <person name="Oakeshott J.G."/>
            <person name="Papanikolaou A."/>
            <person name="Perera O.P."/>
            <person name="Rane R.V."/>
            <person name="Richards S."/>
            <person name="Tay W.T."/>
            <person name="Walsh T.K."/>
            <person name="Anderson A."/>
            <person name="Anderson C.J."/>
            <person name="Asgari S."/>
            <person name="Board P.G."/>
            <person name="Bretschneider A."/>
            <person name="Campbell P.M."/>
            <person name="Chertemps T."/>
            <person name="Christeller J.T."/>
            <person name="Coppin C.W."/>
            <person name="Downes S.J."/>
            <person name="Duan G."/>
            <person name="Farnsworth C.A."/>
            <person name="Good R.T."/>
            <person name="Han L.B."/>
            <person name="Han Y.C."/>
            <person name="Hatje K."/>
            <person name="Horne I."/>
            <person name="Huang Y.P."/>
            <person name="Hughes D.S."/>
            <person name="Jacquin-Joly E."/>
            <person name="James W."/>
            <person name="Jhangiani S."/>
            <person name="Kollmar M."/>
            <person name="Kuwar S.S."/>
            <person name="Li S."/>
            <person name="Liu N.Y."/>
            <person name="Maibeche M.T."/>
            <person name="Miller J.R."/>
            <person name="Montagne N."/>
            <person name="Perry T."/>
            <person name="Qu J."/>
            <person name="Song S.V."/>
            <person name="Sutton G.G."/>
            <person name="Vogel H."/>
            <person name="Walenz B.P."/>
            <person name="Xu W."/>
            <person name="Zhang H.J."/>
            <person name="Zou Z."/>
            <person name="Batterham P."/>
            <person name="Edwards O.R."/>
            <person name="Feyereisen R."/>
            <person name="Gibbs R.A."/>
            <person name="Heckel D.G."/>
            <person name="McGrath A."/>
            <person name="Robin C."/>
            <person name="Scherer S.E."/>
            <person name="Worley K.C."/>
            <person name="Wu Y.D."/>
        </authorList>
    </citation>
    <scope>NUCLEOTIDE SEQUENCE [LARGE SCALE GENOMIC DNA]</scope>
    <source>
        <strain evidence="2">Harm_GR_Male_#8</strain>
        <tissue evidence="2">Whole organism</tissue>
    </source>
</reference>
<dbReference type="OrthoDB" id="6693298at2759"/>